<comment type="caution">
    <text evidence="2">The sequence shown here is derived from an EMBL/GenBank/DDBJ whole genome shotgun (WGS) entry which is preliminary data.</text>
</comment>
<feature type="transmembrane region" description="Helical" evidence="1">
    <location>
        <begin position="35"/>
        <end position="57"/>
    </location>
</feature>
<keyword evidence="1" id="KW-1133">Transmembrane helix</keyword>
<reference evidence="2 3" key="1">
    <citation type="submission" date="2024-03" db="EMBL/GenBank/DDBJ databases">
        <title>Adaptation during the transition from Ophiocordyceps entomopathogen to insect associate is accompanied by gene loss and intensified selection.</title>
        <authorList>
            <person name="Ward C.M."/>
            <person name="Onetto C.A."/>
            <person name="Borneman A.R."/>
        </authorList>
    </citation>
    <scope>NUCLEOTIDE SEQUENCE [LARGE SCALE GENOMIC DNA]</scope>
    <source>
        <strain evidence="2">AWRI1</strain>
        <tissue evidence="2">Single Adult Female</tissue>
    </source>
</reference>
<protein>
    <submittedName>
        <fullName evidence="2">Uncharacterized protein</fullName>
    </submittedName>
</protein>
<dbReference type="AlphaFoldDB" id="A0AAN9Y8C5"/>
<dbReference type="Proteomes" id="UP001367676">
    <property type="component" value="Unassembled WGS sequence"/>
</dbReference>
<accession>A0AAN9Y8C5</accession>
<keyword evidence="1" id="KW-0472">Membrane</keyword>
<name>A0AAN9Y8C5_9HEMI</name>
<proteinExistence type="predicted"/>
<keyword evidence="3" id="KW-1185">Reference proteome</keyword>
<evidence type="ECO:0000313" key="3">
    <source>
        <dbReference type="Proteomes" id="UP001367676"/>
    </source>
</evidence>
<dbReference type="EMBL" id="JBBCAQ010000007">
    <property type="protein sequence ID" value="KAK7602856.1"/>
    <property type="molecule type" value="Genomic_DNA"/>
</dbReference>
<organism evidence="2 3">
    <name type="scientific">Parthenolecanium corni</name>
    <dbReference type="NCBI Taxonomy" id="536013"/>
    <lineage>
        <taxon>Eukaryota</taxon>
        <taxon>Metazoa</taxon>
        <taxon>Ecdysozoa</taxon>
        <taxon>Arthropoda</taxon>
        <taxon>Hexapoda</taxon>
        <taxon>Insecta</taxon>
        <taxon>Pterygota</taxon>
        <taxon>Neoptera</taxon>
        <taxon>Paraneoptera</taxon>
        <taxon>Hemiptera</taxon>
        <taxon>Sternorrhyncha</taxon>
        <taxon>Coccoidea</taxon>
        <taxon>Coccidae</taxon>
        <taxon>Parthenolecanium</taxon>
    </lineage>
</organism>
<gene>
    <name evidence="2" type="ORF">V9T40_006830</name>
</gene>
<evidence type="ECO:0000256" key="1">
    <source>
        <dbReference type="SAM" id="Phobius"/>
    </source>
</evidence>
<sequence length="143" mass="16485">MGMSQYSSSCLNFRPAVSIFGTHFSSSCSNFRLDVSFFMCQYSSSCLIFYLVVSFFVQMFSTSSGREILVPPPQCDPNTIEDAPYQLQNICRALSKIYRLQSMDSYFDELQPEQLQYLRSAGSNSDVKRKDLDHVFLRFGKRR</sequence>
<keyword evidence="1" id="KW-0812">Transmembrane</keyword>
<evidence type="ECO:0000313" key="2">
    <source>
        <dbReference type="EMBL" id="KAK7602856.1"/>
    </source>
</evidence>